<sequence length="140" mass="16020">MENLETLRAKFMDSRPAPIPEEAYEPHYPRRRRTLREDHALPIWGRWIIGLALAVVASAVTFYYFGEEAIVRSLPSVLQWLGFVIVILAAIVVYFLPAIIAWNYRIRRSGAILALNFLLGWTFIGWAGAFVWAIAEVESQ</sequence>
<dbReference type="Proteomes" id="UP001320876">
    <property type="component" value="Unassembled WGS sequence"/>
</dbReference>
<name>A0ABT3GHJ5_9BACT</name>
<proteinExistence type="predicted"/>
<protein>
    <submittedName>
        <fullName evidence="2">Superinfection immunity protein</fullName>
    </submittedName>
</protein>
<dbReference type="Pfam" id="PF14373">
    <property type="entry name" value="Imm_superinfect"/>
    <property type="match status" value="1"/>
</dbReference>
<dbReference type="EMBL" id="JAPDDT010000003">
    <property type="protein sequence ID" value="MCW1922986.1"/>
    <property type="molecule type" value="Genomic_DNA"/>
</dbReference>
<keyword evidence="3" id="KW-1185">Reference proteome</keyword>
<dbReference type="InterPro" id="IPR016410">
    <property type="entry name" value="Phage_imm"/>
</dbReference>
<feature type="transmembrane region" description="Helical" evidence="1">
    <location>
        <begin position="77"/>
        <end position="100"/>
    </location>
</feature>
<evidence type="ECO:0000256" key="1">
    <source>
        <dbReference type="SAM" id="Phobius"/>
    </source>
</evidence>
<feature type="transmembrane region" description="Helical" evidence="1">
    <location>
        <begin position="112"/>
        <end position="135"/>
    </location>
</feature>
<organism evidence="2 3">
    <name type="scientific">Luteolibacter arcticus</name>
    <dbReference type="NCBI Taxonomy" id="1581411"/>
    <lineage>
        <taxon>Bacteria</taxon>
        <taxon>Pseudomonadati</taxon>
        <taxon>Verrucomicrobiota</taxon>
        <taxon>Verrucomicrobiia</taxon>
        <taxon>Verrucomicrobiales</taxon>
        <taxon>Verrucomicrobiaceae</taxon>
        <taxon>Luteolibacter</taxon>
    </lineage>
</organism>
<reference evidence="2 3" key="1">
    <citation type="submission" date="2022-10" db="EMBL/GenBank/DDBJ databases">
        <title>Luteolibacter arcticus strain CCTCC AB 2014275, whole genome shotgun sequencing project.</title>
        <authorList>
            <person name="Zhao G."/>
            <person name="Shen L."/>
        </authorList>
    </citation>
    <scope>NUCLEOTIDE SEQUENCE [LARGE SCALE GENOMIC DNA]</scope>
    <source>
        <strain evidence="2 3">CCTCC AB 2014275</strain>
    </source>
</reference>
<gene>
    <name evidence="2" type="ORF">OKA05_10520</name>
</gene>
<keyword evidence="1" id="KW-0472">Membrane</keyword>
<keyword evidence="1" id="KW-0812">Transmembrane</keyword>
<keyword evidence="1" id="KW-1133">Transmembrane helix</keyword>
<feature type="transmembrane region" description="Helical" evidence="1">
    <location>
        <begin position="40"/>
        <end position="65"/>
    </location>
</feature>
<accession>A0ABT3GHJ5</accession>
<evidence type="ECO:0000313" key="3">
    <source>
        <dbReference type="Proteomes" id="UP001320876"/>
    </source>
</evidence>
<evidence type="ECO:0000313" key="2">
    <source>
        <dbReference type="EMBL" id="MCW1922986.1"/>
    </source>
</evidence>
<comment type="caution">
    <text evidence="2">The sequence shown here is derived from an EMBL/GenBank/DDBJ whole genome shotgun (WGS) entry which is preliminary data.</text>
</comment>